<dbReference type="AlphaFoldDB" id="A0ABD0BEG7"/>
<dbReference type="EMBL" id="BQFK01000001">
    <property type="protein sequence ID" value="GJJ41973.1"/>
    <property type="molecule type" value="Genomic_DNA"/>
</dbReference>
<evidence type="ECO:0000313" key="1">
    <source>
        <dbReference type="EMBL" id="GJJ41973.1"/>
    </source>
</evidence>
<name>A0ABD0BEG7_CORUL</name>
<proteinExistence type="predicted"/>
<sequence>MLVHLRREGNKLFDKPLPQLESDLAKLFEDLKQYGHVMAADLYLGRAKTDRQDAFINADTVRLL</sequence>
<protein>
    <submittedName>
        <fullName evidence="1">Uncharacterized protein</fullName>
    </submittedName>
</protein>
<accession>A0ABD0BEG7</accession>
<reference evidence="1 2" key="1">
    <citation type="submission" date="2021-11" db="EMBL/GenBank/DDBJ databases">
        <title>Whole genome sequences of diphtheriae toxin producing Corynebacterium ulcerans isolates from cats in Osaka, Japan.</title>
        <authorList>
            <person name="Umeda K."/>
            <person name="Hirai Y."/>
        </authorList>
    </citation>
    <scope>NUCLEOTIDE SEQUENCE [LARGE SCALE GENOMIC DNA]</scope>
    <source>
        <strain evidence="1 2">12109B-1</strain>
    </source>
</reference>
<evidence type="ECO:0000313" key="2">
    <source>
        <dbReference type="Proteomes" id="UP001205910"/>
    </source>
</evidence>
<dbReference type="Proteomes" id="UP001205910">
    <property type="component" value="Unassembled WGS sequence"/>
</dbReference>
<comment type="caution">
    <text evidence="1">The sequence shown here is derived from an EMBL/GenBank/DDBJ whole genome shotgun (WGS) entry which is preliminary data.</text>
</comment>
<gene>
    <name evidence="1" type="ORF">CULCOIPH005_01620</name>
</gene>
<organism evidence="1 2">
    <name type="scientific">Corynebacterium ulcerans</name>
    <dbReference type="NCBI Taxonomy" id="65058"/>
    <lineage>
        <taxon>Bacteria</taxon>
        <taxon>Bacillati</taxon>
        <taxon>Actinomycetota</taxon>
        <taxon>Actinomycetes</taxon>
        <taxon>Mycobacteriales</taxon>
        <taxon>Corynebacteriaceae</taxon>
        <taxon>Corynebacterium</taxon>
    </lineage>
</organism>